<dbReference type="InterPro" id="IPR036249">
    <property type="entry name" value="Thioredoxin-like_sf"/>
</dbReference>
<dbReference type="PANTHER" id="PTHR47192">
    <property type="entry name" value="THIOREDOXIN-LIKE 3-2, CHLOROPLASTIC"/>
    <property type="match status" value="1"/>
</dbReference>
<dbReference type="AlphaFoldDB" id="A0AAV1D0S0"/>
<evidence type="ECO:0000313" key="3">
    <source>
        <dbReference type="EMBL" id="CAI9101001.1"/>
    </source>
</evidence>
<dbReference type="Pfam" id="PF00085">
    <property type="entry name" value="Thioredoxin"/>
    <property type="match status" value="1"/>
</dbReference>
<keyword evidence="1" id="KW-0812">Transmembrane</keyword>
<dbReference type="Gene3D" id="3.40.30.10">
    <property type="entry name" value="Glutaredoxin"/>
    <property type="match status" value="1"/>
</dbReference>
<evidence type="ECO:0000256" key="1">
    <source>
        <dbReference type="SAM" id="Phobius"/>
    </source>
</evidence>
<reference evidence="3" key="1">
    <citation type="submission" date="2023-03" db="EMBL/GenBank/DDBJ databases">
        <authorList>
            <person name="Julca I."/>
        </authorList>
    </citation>
    <scope>NUCLEOTIDE SEQUENCE</scope>
</reference>
<keyword evidence="4" id="KW-1185">Reference proteome</keyword>
<dbReference type="InterPro" id="IPR044253">
    <property type="entry name" value="WCRKC1/2"/>
</dbReference>
<evidence type="ECO:0000259" key="2">
    <source>
        <dbReference type="Pfam" id="PF00085"/>
    </source>
</evidence>
<dbReference type="InterPro" id="IPR013766">
    <property type="entry name" value="Thioredoxin_domain"/>
</dbReference>
<proteinExistence type="predicted"/>
<dbReference type="SUPFAM" id="SSF52833">
    <property type="entry name" value="Thioredoxin-like"/>
    <property type="match status" value="1"/>
</dbReference>
<dbReference type="GO" id="GO:0009570">
    <property type="term" value="C:chloroplast stroma"/>
    <property type="evidence" value="ECO:0007669"/>
    <property type="project" value="InterPro"/>
</dbReference>
<dbReference type="CDD" id="cd02947">
    <property type="entry name" value="TRX_family"/>
    <property type="match status" value="1"/>
</dbReference>
<gene>
    <name evidence="3" type="ORF">OLC1_LOCUS10692</name>
</gene>
<keyword evidence="1" id="KW-1133">Transmembrane helix</keyword>
<name>A0AAV1D0S0_OLDCO</name>
<evidence type="ECO:0000313" key="4">
    <source>
        <dbReference type="Proteomes" id="UP001161247"/>
    </source>
</evidence>
<dbReference type="PANTHER" id="PTHR47192:SF3">
    <property type="entry name" value="THIOREDOXIN-LIKE 3-1, CHLOROPLASTIC"/>
    <property type="match status" value="1"/>
</dbReference>
<protein>
    <submittedName>
        <fullName evidence="3">OLC1v1038216C1</fullName>
    </submittedName>
</protein>
<dbReference type="Proteomes" id="UP001161247">
    <property type="component" value="Chromosome 3"/>
</dbReference>
<feature type="domain" description="Thioredoxin" evidence="2">
    <location>
        <begin position="100"/>
        <end position="147"/>
    </location>
</feature>
<feature type="transmembrane region" description="Helical" evidence="1">
    <location>
        <begin position="168"/>
        <end position="187"/>
    </location>
</feature>
<sequence length="202" mass="23003">MSTFAPNSHILCREINQLYHQQQLWGVGNCFGLVKSDKFSFGKDDKGKRKTVRKRRGGGNWRVDGGTFFGSLSRTPATIEMQPIEDCDELDRILLEANQLSQPIIIDWMASWCRKCIYLKPKLEKLAADYDSKAKFFCVDVNKVPQSLVKRGNITVCIHFLCVLSPDLFQGLIFLSLCVLYPMVCLLSHRKCPQFSCGKMGR</sequence>
<keyword evidence="1" id="KW-0472">Membrane</keyword>
<accession>A0AAV1D0S0</accession>
<organism evidence="3 4">
    <name type="scientific">Oldenlandia corymbosa var. corymbosa</name>
    <dbReference type="NCBI Taxonomy" id="529605"/>
    <lineage>
        <taxon>Eukaryota</taxon>
        <taxon>Viridiplantae</taxon>
        <taxon>Streptophyta</taxon>
        <taxon>Embryophyta</taxon>
        <taxon>Tracheophyta</taxon>
        <taxon>Spermatophyta</taxon>
        <taxon>Magnoliopsida</taxon>
        <taxon>eudicotyledons</taxon>
        <taxon>Gunneridae</taxon>
        <taxon>Pentapetalae</taxon>
        <taxon>asterids</taxon>
        <taxon>lamiids</taxon>
        <taxon>Gentianales</taxon>
        <taxon>Rubiaceae</taxon>
        <taxon>Rubioideae</taxon>
        <taxon>Spermacoceae</taxon>
        <taxon>Hedyotis-Oldenlandia complex</taxon>
        <taxon>Oldenlandia</taxon>
    </lineage>
</organism>
<dbReference type="EMBL" id="OX459120">
    <property type="protein sequence ID" value="CAI9101001.1"/>
    <property type="molecule type" value="Genomic_DNA"/>
</dbReference>